<evidence type="ECO:0000313" key="2">
    <source>
        <dbReference type="EMBL" id="HIX56689.1"/>
    </source>
</evidence>
<dbReference type="Proteomes" id="UP000886829">
    <property type="component" value="Unassembled WGS sequence"/>
</dbReference>
<gene>
    <name evidence="2" type="ORF">H9850_04360</name>
</gene>
<evidence type="ECO:0000256" key="1">
    <source>
        <dbReference type="SAM" id="MobiDB-lite"/>
    </source>
</evidence>
<dbReference type="EMBL" id="DXEV01000087">
    <property type="protein sequence ID" value="HIX56689.1"/>
    <property type="molecule type" value="Genomic_DNA"/>
</dbReference>
<name>A0A9D1WD30_9GAMM</name>
<protein>
    <recommendedName>
        <fullName evidence="4">Transposase</fullName>
    </recommendedName>
</protein>
<reference evidence="2" key="1">
    <citation type="journal article" date="2021" name="PeerJ">
        <title>Extensive microbial diversity within the chicken gut microbiome revealed by metagenomics and culture.</title>
        <authorList>
            <person name="Gilroy R."/>
            <person name="Ravi A."/>
            <person name="Getino M."/>
            <person name="Pursley I."/>
            <person name="Horton D.L."/>
            <person name="Alikhan N.F."/>
            <person name="Baker D."/>
            <person name="Gharbi K."/>
            <person name="Hall N."/>
            <person name="Watson M."/>
            <person name="Adriaenssens E.M."/>
            <person name="Foster-Nyarko E."/>
            <person name="Jarju S."/>
            <person name="Secka A."/>
            <person name="Antonio M."/>
            <person name="Oren A."/>
            <person name="Chaudhuri R.R."/>
            <person name="La Ragione R."/>
            <person name="Hildebrand F."/>
            <person name="Pallen M.J."/>
        </authorList>
    </citation>
    <scope>NUCLEOTIDE SEQUENCE</scope>
    <source>
        <strain evidence="2">USASDec5-558</strain>
    </source>
</reference>
<organism evidence="2 3">
    <name type="scientific">Candidatus Anaerobiospirillum pullistercoris</name>
    <dbReference type="NCBI Taxonomy" id="2838452"/>
    <lineage>
        <taxon>Bacteria</taxon>
        <taxon>Pseudomonadati</taxon>
        <taxon>Pseudomonadota</taxon>
        <taxon>Gammaproteobacteria</taxon>
        <taxon>Aeromonadales</taxon>
        <taxon>Succinivibrionaceae</taxon>
        <taxon>Anaerobiospirillum</taxon>
    </lineage>
</organism>
<feature type="region of interest" description="Disordered" evidence="1">
    <location>
        <begin position="572"/>
        <end position="599"/>
    </location>
</feature>
<accession>A0A9D1WD30</accession>
<evidence type="ECO:0008006" key="4">
    <source>
        <dbReference type="Google" id="ProtNLM"/>
    </source>
</evidence>
<dbReference type="AlphaFoldDB" id="A0A9D1WD30"/>
<proteinExistence type="predicted"/>
<comment type="caution">
    <text evidence="2">The sequence shown here is derived from an EMBL/GenBank/DDBJ whole genome shotgun (WGS) entry which is preliminary data.</text>
</comment>
<evidence type="ECO:0000313" key="3">
    <source>
        <dbReference type="Proteomes" id="UP000886829"/>
    </source>
</evidence>
<reference evidence="2" key="2">
    <citation type="submission" date="2021-04" db="EMBL/GenBank/DDBJ databases">
        <authorList>
            <person name="Gilroy R."/>
        </authorList>
    </citation>
    <scope>NUCLEOTIDE SEQUENCE</scope>
    <source>
        <strain evidence="2">USASDec5-558</strain>
    </source>
</reference>
<sequence length="599" mass="68953">MTQKKDKATAEQADAAKQTDTAEQAGTAKQTDTFVVELGLSVEDQVNWQLCKVLDLQRHCYNGVMSFAHKSLKSMRSNKGWQAAYQLPKTPERLQKLNEFCKKYHLTEFDFIKQATRVCKAMHRDDMGAHEAQCIGRYVWRAVEPYRFKQSGMPRFKSASRGINTISGTDNNDIKFDIVQLVHNAPKTKKKRMPKEEVRNGRSFLVTDDNYKPTKIKPTCHCLPKKPKADRPLVYWRGAFIPIRYKETPYYRAAFSKDSNPDNPLTVDNLKRVKFCRIVRRSLKGKKRWFVQISLEGKPPVLHPRAPITDCMGIDPGPQKIAYFAEKASGKMFSGNLAVAPHVEEKAAEKRRLQRKMARSMRFMNPDKYNANGTVKKGARNWRKSNHYLKCQAKYRELCRKEAATRYCDHGTVINRILAIAGTIKIEENNYRAFQRSWFGRSIQHSGMGSFFAHLKRKAASAGLEVIDLDPVFLKLSQYDPERDEYVKKPLKQRWHEWGNTGIKVDRDRMSAFLACYADNQTGHDRTLLLSKWSAAEALLRVSDQCSQKQPCTINTSRKVLKRIRKRRKMQLQRCEDSRAQGQAKSKTKGTGKRSDVNS</sequence>
<feature type="region of interest" description="Disordered" evidence="1">
    <location>
        <begin position="1"/>
        <end position="26"/>
    </location>
</feature>